<evidence type="ECO:0000313" key="1">
    <source>
        <dbReference type="EMBL" id="QZN99766.1"/>
    </source>
</evidence>
<sequence length="79" mass="9009">MDRISPPESIIFVNRKDRTLVANACYVVATEDGEASYKRFRPNPDRWEPVSTFEHPTLYADQGLSPKIVGRVKLTTLLM</sequence>
<proteinExistence type="predicted"/>
<name>A0A9E6RF27_9HYPH</name>
<dbReference type="Proteomes" id="UP000825701">
    <property type="component" value="Chromosome"/>
</dbReference>
<organism evidence="1 2">
    <name type="scientific">Chenggangzhangella methanolivorans</name>
    <dbReference type="NCBI Taxonomy" id="1437009"/>
    <lineage>
        <taxon>Bacteria</taxon>
        <taxon>Pseudomonadati</taxon>
        <taxon>Pseudomonadota</taxon>
        <taxon>Alphaproteobacteria</taxon>
        <taxon>Hyphomicrobiales</taxon>
        <taxon>Methylopilaceae</taxon>
        <taxon>Chenggangzhangella</taxon>
    </lineage>
</organism>
<protein>
    <submittedName>
        <fullName evidence="1">Uncharacterized protein</fullName>
    </submittedName>
</protein>
<dbReference type="RefSeq" id="WP_261402873.1">
    <property type="nucleotide sequence ID" value="NZ_CP081869.1"/>
</dbReference>
<dbReference type="KEGG" id="cmet:K6K41_24380"/>
<accession>A0A9E6RF27</accession>
<keyword evidence="2" id="KW-1185">Reference proteome</keyword>
<evidence type="ECO:0000313" key="2">
    <source>
        <dbReference type="Proteomes" id="UP000825701"/>
    </source>
</evidence>
<dbReference type="AlphaFoldDB" id="A0A9E6RF27"/>
<gene>
    <name evidence="1" type="ORF">K6K41_24380</name>
</gene>
<dbReference type="EMBL" id="CP081869">
    <property type="protein sequence ID" value="QZN99766.1"/>
    <property type="molecule type" value="Genomic_DNA"/>
</dbReference>
<reference evidence="1" key="1">
    <citation type="submission" date="2021-08" db="EMBL/GenBank/DDBJ databases">
        <authorList>
            <person name="Zhang H."/>
            <person name="Xu M."/>
            <person name="Yu Z."/>
            <person name="Yang L."/>
            <person name="Cai Y."/>
        </authorList>
    </citation>
    <scope>NUCLEOTIDE SEQUENCE</scope>
    <source>
        <strain evidence="1">CHL1</strain>
    </source>
</reference>